<comment type="caution">
    <text evidence="8">The sequence shown here is derived from an EMBL/GenBank/DDBJ whole genome shotgun (WGS) entry which is preliminary data.</text>
</comment>
<dbReference type="SMART" id="SM01014">
    <property type="entry name" value="ARID"/>
    <property type="match status" value="1"/>
</dbReference>
<evidence type="ECO:0000256" key="3">
    <source>
        <dbReference type="ARBA" id="ARBA00022833"/>
    </source>
</evidence>
<dbReference type="InterPro" id="IPR000313">
    <property type="entry name" value="PWWP_dom"/>
</dbReference>
<evidence type="ECO:0000259" key="5">
    <source>
        <dbReference type="PROSITE" id="PS50812"/>
    </source>
</evidence>
<dbReference type="GO" id="GO:0005634">
    <property type="term" value="C:nucleus"/>
    <property type="evidence" value="ECO:0007669"/>
    <property type="project" value="TreeGrafter"/>
</dbReference>
<feature type="compositionally biased region" description="Basic residues" evidence="4">
    <location>
        <begin position="1"/>
        <end position="10"/>
    </location>
</feature>
<dbReference type="CDD" id="cd16100">
    <property type="entry name" value="ARID"/>
    <property type="match status" value="1"/>
</dbReference>
<dbReference type="SUPFAM" id="SSF63748">
    <property type="entry name" value="Tudor/PWWP/MBT"/>
    <property type="match status" value="1"/>
</dbReference>
<keyword evidence="2" id="KW-0863">Zinc-finger</keyword>
<keyword evidence="1" id="KW-0479">Metal-binding</keyword>
<sequence length="635" mass="72206">MLRLLRKRSISPKNVSPSPSLSTISKSDLDLRNQLSSVAWVQCDNPKCLKWRKISNETAKGLTDTIWTCDMNKDTDFQSCSVPEEDTASYDKLAKKAKLDLIKSEIKTGSLVSAKTDGYCRWPALVTADPACDIHMDGDDEEILWYHVEYLGGERSHAWVRANRVEIFGIGNCHKLNKTTASKKKKGRKREKGTLTTLKTKKLRKTYKGCNTIQEAVSEAISLLSWPQNERLKTCWFVSEDKHQKRCGSSTDKKKKKTVKKLKQKNTCKLSYPTNGVHIKLKAVESFDNHNHAKVPGLDMKENLDVQKGATRKKGKRKHNIGKKAKDGEPSDISQNYFMDKEHAFDEGKKKKEGHDFIRTPAGLRYLHFPSSLLGSSKEDRLILDVQVYKKNEKMFEDDVLCFMSSQGLSLSSPPVWQNVKVSVFSIFLAVYERGGFEKVCDNHQWGNVYCEVTYQHTNQGSSEAKRFYRRNLYPYELFVSGQDYTLTVRALQQIPSEKICHLDDIEDSGCSSMSEMKVDNFDGSEFSGQGDTLDEILLTLNQEEKDDRQVPDMLQTFQSSYLLQREHDSMEQHVDTASGPDRAAEPEENAQVVPELDFPSSLDSSQMSNDVQDFHEMQALQLDVGDLNDEINIL</sequence>
<keyword evidence="3" id="KW-0862">Zinc</keyword>
<dbReference type="EMBL" id="BLXT01000264">
    <property type="protein sequence ID" value="GFN75372.1"/>
    <property type="molecule type" value="Genomic_DNA"/>
</dbReference>
<dbReference type="Pfam" id="PF00855">
    <property type="entry name" value="PWWP"/>
    <property type="match status" value="1"/>
</dbReference>
<dbReference type="Gene3D" id="1.10.150.60">
    <property type="entry name" value="ARID DNA-binding domain"/>
    <property type="match status" value="1"/>
</dbReference>
<dbReference type="PANTHER" id="PTHR15999:SF6">
    <property type="entry name" value="ZINC FINGER CW-TYPE PWWP DOMAIN PROTEIN 2"/>
    <property type="match status" value="1"/>
</dbReference>
<organism evidence="8 9">
    <name type="scientific">Plakobranchus ocellatus</name>
    <dbReference type="NCBI Taxonomy" id="259542"/>
    <lineage>
        <taxon>Eukaryota</taxon>
        <taxon>Metazoa</taxon>
        <taxon>Spiralia</taxon>
        <taxon>Lophotrochozoa</taxon>
        <taxon>Mollusca</taxon>
        <taxon>Gastropoda</taxon>
        <taxon>Heterobranchia</taxon>
        <taxon>Euthyneura</taxon>
        <taxon>Panpulmonata</taxon>
        <taxon>Sacoglossa</taxon>
        <taxon>Placobranchoidea</taxon>
        <taxon>Plakobranchidae</taxon>
        <taxon>Plakobranchus</taxon>
    </lineage>
</organism>
<accession>A0AAV3XYT5</accession>
<feature type="domain" description="CW-type" evidence="7">
    <location>
        <begin position="34"/>
        <end position="88"/>
    </location>
</feature>
<feature type="domain" description="PWWP" evidence="5">
    <location>
        <begin position="108"/>
        <end position="171"/>
    </location>
</feature>
<dbReference type="SUPFAM" id="SSF46774">
    <property type="entry name" value="ARID-like"/>
    <property type="match status" value="1"/>
</dbReference>
<proteinExistence type="predicted"/>
<evidence type="ECO:0000313" key="9">
    <source>
        <dbReference type="Proteomes" id="UP000735302"/>
    </source>
</evidence>
<feature type="region of interest" description="Disordered" evidence="4">
    <location>
        <begin position="569"/>
        <end position="592"/>
    </location>
</feature>
<dbReference type="InterPro" id="IPR011124">
    <property type="entry name" value="Znf_CW"/>
</dbReference>
<feature type="region of interest" description="Disordered" evidence="4">
    <location>
        <begin position="309"/>
        <end position="334"/>
    </location>
</feature>
<dbReference type="PROSITE" id="PS51011">
    <property type="entry name" value="ARID"/>
    <property type="match status" value="1"/>
</dbReference>
<dbReference type="PANTHER" id="PTHR15999">
    <property type="entry name" value="ZINC FINGER CW-TYPE PWWP DOMAIN PROTEIN 1"/>
    <property type="match status" value="1"/>
</dbReference>
<dbReference type="InterPro" id="IPR042778">
    <property type="entry name" value="ZCWPW1/ZCWPW2"/>
</dbReference>
<dbReference type="InterPro" id="IPR001606">
    <property type="entry name" value="ARID_dom"/>
</dbReference>
<dbReference type="PROSITE" id="PS51050">
    <property type="entry name" value="ZF_CW"/>
    <property type="match status" value="1"/>
</dbReference>
<keyword evidence="9" id="KW-1185">Reference proteome</keyword>
<dbReference type="Gene3D" id="3.30.40.100">
    <property type="match status" value="1"/>
</dbReference>
<feature type="domain" description="ARID" evidence="6">
    <location>
        <begin position="390"/>
        <end position="481"/>
    </location>
</feature>
<evidence type="ECO:0000259" key="7">
    <source>
        <dbReference type="PROSITE" id="PS51050"/>
    </source>
</evidence>
<dbReference type="InterPro" id="IPR036431">
    <property type="entry name" value="ARID_dom_sf"/>
</dbReference>
<gene>
    <name evidence="8" type="ORF">PoB_000187800</name>
</gene>
<evidence type="ECO:0000256" key="2">
    <source>
        <dbReference type="ARBA" id="ARBA00022771"/>
    </source>
</evidence>
<name>A0AAV3XYT5_9GAST</name>
<evidence type="ECO:0000259" key="6">
    <source>
        <dbReference type="PROSITE" id="PS51011"/>
    </source>
</evidence>
<dbReference type="Gene3D" id="2.30.30.140">
    <property type="match status" value="1"/>
</dbReference>
<dbReference type="Pfam" id="PF01388">
    <property type="entry name" value="ARID"/>
    <property type="match status" value="1"/>
</dbReference>
<dbReference type="PROSITE" id="PS50812">
    <property type="entry name" value="PWWP"/>
    <property type="match status" value="1"/>
</dbReference>
<dbReference type="GO" id="GO:0008270">
    <property type="term" value="F:zinc ion binding"/>
    <property type="evidence" value="ECO:0007669"/>
    <property type="project" value="UniProtKB-KW"/>
</dbReference>
<evidence type="ECO:0000313" key="8">
    <source>
        <dbReference type="EMBL" id="GFN75372.1"/>
    </source>
</evidence>
<dbReference type="Proteomes" id="UP000735302">
    <property type="component" value="Unassembled WGS sequence"/>
</dbReference>
<dbReference type="GO" id="GO:0003677">
    <property type="term" value="F:DNA binding"/>
    <property type="evidence" value="ECO:0007669"/>
    <property type="project" value="InterPro"/>
</dbReference>
<feature type="region of interest" description="Disordered" evidence="4">
    <location>
        <begin position="1"/>
        <end position="24"/>
    </location>
</feature>
<evidence type="ECO:0000256" key="1">
    <source>
        <dbReference type="ARBA" id="ARBA00022723"/>
    </source>
</evidence>
<dbReference type="Pfam" id="PF07496">
    <property type="entry name" value="zf-CW"/>
    <property type="match status" value="1"/>
</dbReference>
<feature type="compositionally biased region" description="Basic residues" evidence="4">
    <location>
        <begin position="310"/>
        <end position="323"/>
    </location>
</feature>
<dbReference type="AlphaFoldDB" id="A0AAV3XYT5"/>
<protein>
    <submittedName>
        <fullName evidence="8">Zinc finger cw-type pwwp domain protein 2</fullName>
    </submittedName>
</protein>
<evidence type="ECO:0000256" key="4">
    <source>
        <dbReference type="SAM" id="MobiDB-lite"/>
    </source>
</evidence>
<reference evidence="8 9" key="1">
    <citation type="journal article" date="2021" name="Elife">
        <title>Chloroplast acquisition without the gene transfer in kleptoplastic sea slugs, Plakobranchus ocellatus.</title>
        <authorList>
            <person name="Maeda T."/>
            <person name="Takahashi S."/>
            <person name="Yoshida T."/>
            <person name="Shimamura S."/>
            <person name="Takaki Y."/>
            <person name="Nagai Y."/>
            <person name="Toyoda A."/>
            <person name="Suzuki Y."/>
            <person name="Arimoto A."/>
            <person name="Ishii H."/>
            <person name="Satoh N."/>
            <person name="Nishiyama T."/>
            <person name="Hasebe M."/>
            <person name="Maruyama T."/>
            <person name="Minagawa J."/>
            <person name="Obokata J."/>
            <person name="Shigenobu S."/>
        </authorList>
    </citation>
    <scope>NUCLEOTIDE SEQUENCE [LARGE SCALE GENOMIC DNA]</scope>
</reference>
<dbReference type="SMART" id="SM00501">
    <property type="entry name" value="BRIGHT"/>
    <property type="match status" value="1"/>
</dbReference>